<evidence type="ECO:0000313" key="2">
    <source>
        <dbReference type="EMBL" id="CAL6020429.1"/>
    </source>
</evidence>
<comment type="caution">
    <text evidence="1">The sequence shown here is derived from an EMBL/GenBank/DDBJ whole genome shotgun (WGS) entry which is preliminary data.</text>
</comment>
<gene>
    <name evidence="2" type="ORF">HINF_LOCUS27450</name>
    <name evidence="1" type="ORF">HINF_LOCUS51305</name>
</gene>
<dbReference type="Proteomes" id="UP001642409">
    <property type="component" value="Unassembled WGS sequence"/>
</dbReference>
<organism evidence="1">
    <name type="scientific">Hexamita inflata</name>
    <dbReference type="NCBI Taxonomy" id="28002"/>
    <lineage>
        <taxon>Eukaryota</taxon>
        <taxon>Metamonada</taxon>
        <taxon>Diplomonadida</taxon>
        <taxon>Hexamitidae</taxon>
        <taxon>Hexamitinae</taxon>
        <taxon>Hexamita</taxon>
    </lineage>
</organism>
<evidence type="ECO:0000313" key="3">
    <source>
        <dbReference type="Proteomes" id="UP001642409"/>
    </source>
</evidence>
<name>A0AA86QS94_9EUKA</name>
<protein>
    <submittedName>
        <fullName evidence="2">Hypothetical_protein</fullName>
    </submittedName>
</protein>
<accession>A0AA86QS94</accession>
<reference evidence="2 3" key="2">
    <citation type="submission" date="2024-07" db="EMBL/GenBank/DDBJ databases">
        <authorList>
            <person name="Akdeniz Z."/>
        </authorList>
    </citation>
    <scope>NUCLEOTIDE SEQUENCE [LARGE SCALE GENOMIC DNA]</scope>
</reference>
<dbReference type="EMBL" id="CAXDID020000085">
    <property type="protein sequence ID" value="CAL6020429.1"/>
    <property type="molecule type" value="Genomic_DNA"/>
</dbReference>
<dbReference type="AlphaFoldDB" id="A0AA86QS94"/>
<proteinExistence type="predicted"/>
<keyword evidence="3" id="KW-1185">Reference proteome</keyword>
<evidence type="ECO:0000313" key="1">
    <source>
        <dbReference type="EMBL" id="CAI9963660.1"/>
    </source>
</evidence>
<dbReference type="EMBL" id="CATOUU010000969">
    <property type="protein sequence ID" value="CAI9963660.1"/>
    <property type="molecule type" value="Genomic_DNA"/>
</dbReference>
<sequence length="906" mass="101820">MSWCISSFHPQLQNQDGSLGLISSRGDATTDGLGAIFNQPRRSLWTFSPQTSASCQESEAAPALYISSVCNMGQQKAAVIERVPSLTAAQTSNVQRFLERRQPPHFRAGSNTQYINGFWIYFWKTTRLSSRCSQSLFRRPRFYNPHYGAFTNLHISKNRGIGRFRFQYINRLCVLVATLEQIKPLFQTEFAIGRKLQSFQFRSINLRAAQMERAVARKAARNATDPVCFGNAAKVQSEPWERERVLKSSLSIRVPQFDLAACTAKTARINGASLGCSLSTMSWCISSFHPQLQNQDGSLGLISSRGDATTDGLGAIFNQPRRSLWTFSPQTSASCQESEAAPALYISSVCNMGQQKAAVIERVPSLTAAQTSNVQRFLERRQPPHFRAGSNTQYINGFWIYFWKTTRLSSRCSQSLFRRPRFYNPHYGAFTNLHISKNRGIGRFRFQYINRLCVLVATLEQIKPLFQTEFAIGRKLQSFQFRSINLRAAQMERAVARKAARNATDPVCFGNAAKVQSEPWERERVLKSSLSIRVPQFDLAACTAKTARINGASLGCSLSTMSWCISSFHPQLQNQDGSLGLISSRGDATTDGLGAIFNQPRRSLWTFSPQTSASCQESEAAPALYISSVCNMGQQKAVVIERVPSLIAAQTSNVQRFLERRQPPHFRAGSNTQYINGFWIYFWKTTRLSSRCSQSLFRRPRFYNPHYGAFTNLHISKNRGIGRFRFQYINRLCVLVATLEQIKPLFQTEFAIGRKLQSFQFRSINLRAAQMERAVARKAARNSTDPVCFGNAAKVQSEPWERERVLKSSLSIRVPQFDLAACTAKTARINGASLGCSLSTMSWCISSFHPQLQNQDGSLGLISSRGDATTDGLGAIFNQPRRSLWYKEFCLDGLVVIIMLSLILVF</sequence>
<reference evidence="1" key="1">
    <citation type="submission" date="2023-06" db="EMBL/GenBank/DDBJ databases">
        <authorList>
            <person name="Kurt Z."/>
        </authorList>
    </citation>
    <scope>NUCLEOTIDE SEQUENCE</scope>
</reference>